<dbReference type="InterPro" id="IPR051169">
    <property type="entry name" value="NADH-Q_oxidoreductase"/>
</dbReference>
<evidence type="ECO:0000256" key="4">
    <source>
        <dbReference type="ARBA" id="ARBA00022827"/>
    </source>
</evidence>
<evidence type="ECO:0000313" key="7">
    <source>
        <dbReference type="EMBL" id="AUM11081.1"/>
    </source>
</evidence>
<keyword evidence="3" id="KW-0285">Flavoprotein</keyword>
<reference evidence="8" key="1">
    <citation type="submission" date="2017-08" db="EMBL/GenBank/DDBJ databases">
        <title>Direct submision.</title>
        <authorList>
            <person name="Kim S.-J."/>
            <person name="Rhee S.-K."/>
        </authorList>
    </citation>
    <scope>NUCLEOTIDE SEQUENCE [LARGE SCALE GENOMIC DNA]</scope>
    <source>
        <strain evidence="8">GI5</strain>
    </source>
</reference>
<dbReference type="Pfam" id="PF07992">
    <property type="entry name" value="Pyr_redox_2"/>
    <property type="match status" value="1"/>
</dbReference>
<evidence type="ECO:0000256" key="1">
    <source>
        <dbReference type="ARBA" id="ARBA00001974"/>
    </source>
</evidence>
<dbReference type="InterPro" id="IPR036188">
    <property type="entry name" value="FAD/NAD-bd_sf"/>
</dbReference>
<dbReference type="PANTHER" id="PTHR42913:SF3">
    <property type="entry name" value="64 KDA MITOCHONDRIAL NADH DEHYDROGENASE (EUROFUNG)"/>
    <property type="match status" value="1"/>
</dbReference>
<keyword evidence="4" id="KW-0274">FAD</keyword>
<evidence type="ECO:0000313" key="8">
    <source>
        <dbReference type="Proteomes" id="UP000235116"/>
    </source>
</evidence>
<dbReference type="EMBL" id="CP022684">
    <property type="protein sequence ID" value="AUM11081.1"/>
    <property type="molecule type" value="Genomic_DNA"/>
</dbReference>
<keyword evidence="8" id="KW-1185">Reference proteome</keyword>
<comment type="similarity">
    <text evidence="2">Belongs to the NADH dehydrogenase family.</text>
</comment>
<keyword evidence="5" id="KW-0560">Oxidoreductase</keyword>
<sequence length="431" mass="47039">MTEKTRIVIVGGGAGGLELATRLGRKFRQQPSISVLLVDKQPFHVWKPLFHEVASGSLDIDMDGVDYRAHAANHGFEFQLGALAGLDRVNRKIQLCPLIDDNGDVFVPQRTINYDILVLAIGSVCNDFSVPGVREHCFTLDSAADANHFHEMLLNHFLRMKAFGREEPLSVVIVGGGATGVELAAELYKITDYLPVYGFPTIDRGSLTVHVIEASDRILKSLPTHISDKATRILTGLGAKLMTNAVVASISSNAVILKDGKKISADVVVWCAGVKCQDVLRNIDGLTTNRVNQIVVDQGLRSVDDKFIYALGDCAAFTQKDGSQVPPRAQSAHQMAACVYRNIHNQLNGSPSIRFQYSDRGSLVSFADYSTVGVLAGLVGKTFFVEGGIAKYLYISLYRLHQIALHGVLKTALLALVGRINRRLRPPLKLH</sequence>
<dbReference type="InterPro" id="IPR023753">
    <property type="entry name" value="FAD/NAD-binding_dom"/>
</dbReference>
<dbReference type="KEGG" id="kak:Kalk_00915"/>
<proteinExistence type="inferred from homology"/>
<evidence type="ECO:0000256" key="5">
    <source>
        <dbReference type="ARBA" id="ARBA00023002"/>
    </source>
</evidence>
<dbReference type="SUPFAM" id="SSF51905">
    <property type="entry name" value="FAD/NAD(P)-binding domain"/>
    <property type="match status" value="2"/>
</dbReference>
<feature type="domain" description="FAD/NAD(P)-binding" evidence="6">
    <location>
        <begin position="6"/>
        <end position="336"/>
    </location>
</feature>
<name>A0A2K9LFY6_9GAMM</name>
<dbReference type="PRINTS" id="PR00368">
    <property type="entry name" value="FADPNR"/>
</dbReference>
<organism evidence="7 8">
    <name type="scientific">Ketobacter alkanivorans</name>
    <dbReference type="NCBI Taxonomy" id="1917421"/>
    <lineage>
        <taxon>Bacteria</taxon>
        <taxon>Pseudomonadati</taxon>
        <taxon>Pseudomonadota</taxon>
        <taxon>Gammaproteobacteria</taxon>
        <taxon>Pseudomonadales</taxon>
        <taxon>Ketobacteraceae</taxon>
        <taxon>Ketobacter</taxon>
    </lineage>
</organism>
<gene>
    <name evidence="7" type="ORF">Kalk_00915</name>
</gene>
<dbReference type="PRINTS" id="PR00411">
    <property type="entry name" value="PNDRDTASEI"/>
</dbReference>
<comment type="cofactor">
    <cofactor evidence="1">
        <name>FAD</name>
        <dbReference type="ChEBI" id="CHEBI:57692"/>
    </cofactor>
</comment>
<accession>A0A2K9LFY6</accession>
<protein>
    <submittedName>
        <fullName evidence="7">FAD-dependent oxidoreductase</fullName>
    </submittedName>
</protein>
<dbReference type="AlphaFoldDB" id="A0A2K9LFY6"/>
<evidence type="ECO:0000256" key="2">
    <source>
        <dbReference type="ARBA" id="ARBA00005272"/>
    </source>
</evidence>
<dbReference type="PANTHER" id="PTHR42913">
    <property type="entry name" value="APOPTOSIS-INDUCING FACTOR 1"/>
    <property type="match status" value="1"/>
</dbReference>
<evidence type="ECO:0000259" key="6">
    <source>
        <dbReference type="Pfam" id="PF07992"/>
    </source>
</evidence>
<dbReference type="Gene3D" id="3.50.50.100">
    <property type="match status" value="1"/>
</dbReference>
<dbReference type="RefSeq" id="WP_101892421.1">
    <property type="nucleotide sequence ID" value="NZ_CP022684.1"/>
</dbReference>
<dbReference type="Proteomes" id="UP000235116">
    <property type="component" value="Chromosome"/>
</dbReference>
<dbReference type="GO" id="GO:0003955">
    <property type="term" value="F:NAD(P)H dehydrogenase (quinone) activity"/>
    <property type="evidence" value="ECO:0007669"/>
    <property type="project" value="TreeGrafter"/>
</dbReference>
<dbReference type="GO" id="GO:0019646">
    <property type="term" value="P:aerobic electron transport chain"/>
    <property type="evidence" value="ECO:0007669"/>
    <property type="project" value="TreeGrafter"/>
</dbReference>
<dbReference type="OrthoDB" id="9781621at2"/>
<evidence type="ECO:0000256" key="3">
    <source>
        <dbReference type="ARBA" id="ARBA00022630"/>
    </source>
</evidence>